<dbReference type="SUPFAM" id="SSF52540">
    <property type="entry name" value="P-loop containing nucleoside triphosphate hydrolases"/>
    <property type="match status" value="1"/>
</dbReference>
<proteinExistence type="predicted"/>
<gene>
    <name evidence="1" type="primary">traE</name>
    <name evidence="2" type="ORF">GL298_00370</name>
    <name evidence="1" type="ORF">SPICI01B_060</name>
</gene>
<dbReference type="AlphaFoldDB" id="Q14QC2"/>
<evidence type="ECO:0000313" key="2">
    <source>
        <dbReference type="EMBL" id="QIA68136.1"/>
    </source>
</evidence>
<reference evidence="2 3" key="2">
    <citation type="submission" date="2019-11" db="EMBL/GenBank/DDBJ databases">
        <title>Whole genome sequencing and comparative genomics analyses of five strains of Spiroplasma citri.</title>
        <authorList>
            <person name="Yokomi R."/>
            <person name="Chen J."/>
            <person name="Rattner R."/>
            <person name="Vidalakis G."/>
        </authorList>
    </citation>
    <scope>NUCLEOTIDE SEQUENCE [LARGE SCALE GENOMIC DNA]</scope>
    <source>
        <strain evidence="2 3">BR12</strain>
    </source>
</reference>
<protein>
    <submittedName>
        <fullName evidence="1">Hypothetical membrane-bound atpase n-terminal and c-terminal truncated protein</fullName>
    </submittedName>
</protein>
<name>Q14QC2_SPICI</name>
<dbReference type="OrthoDB" id="9804380at2"/>
<evidence type="ECO:0000313" key="1">
    <source>
        <dbReference type="EMBL" id="CAK98307.1"/>
    </source>
</evidence>
<sequence length="66" mass="7331">MPTSTLAVSFPFIDSGLHDKQGMYLGTNNMGNVVLLDQFKITSKRTNHNMFILGSSGMGKTYFLKK</sequence>
<dbReference type="KEGG" id="sck:SCITRI_0080"/>
<evidence type="ECO:0000313" key="3">
    <source>
        <dbReference type="Proteomes" id="UP000464735"/>
    </source>
</evidence>
<dbReference type="RefSeq" id="WP_071890458.1">
    <property type="nucleotide sequence ID" value="NZ_CP013197.1"/>
</dbReference>
<reference evidence="1" key="1">
    <citation type="journal article" date="2010" name="Appl. Environ. Microbiol.">
        <title>Partial chromosome sequence of Spiroplasma citri reveals extensive viral invasion and important gene decay.</title>
        <authorList>
            <person name="Carle P."/>
            <person name="Saillard C."/>
            <person name="Carrere N."/>
            <person name="Carrere S."/>
            <person name="Duret S."/>
            <person name="Eveillard S."/>
            <person name="Gaurivaud P."/>
            <person name="Gourgues G."/>
            <person name="Gouzy J."/>
            <person name="Salar P."/>
            <person name="Verdin E."/>
            <person name="Breton M."/>
            <person name="Blanchard A."/>
            <person name="Laigret F."/>
            <person name="Bove J.M."/>
            <person name="Renaudin J."/>
            <person name="Foissac X."/>
        </authorList>
    </citation>
    <scope>NUCLEOTIDE SEQUENCE</scope>
    <source>
        <strain evidence="1">GII3-3X</strain>
    </source>
</reference>
<dbReference type="Proteomes" id="UP000464735">
    <property type="component" value="Chromosome"/>
</dbReference>
<organism evidence="1">
    <name type="scientific">Spiroplasma citri</name>
    <dbReference type="NCBI Taxonomy" id="2133"/>
    <lineage>
        <taxon>Bacteria</taxon>
        <taxon>Bacillati</taxon>
        <taxon>Mycoplasmatota</taxon>
        <taxon>Mollicutes</taxon>
        <taxon>Entomoplasmatales</taxon>
        <taxon>Spiroplasmataceae</taxon>
        <taxon>Spiroplasma</taxon>
    </lineage>
</organism>
<dbReference type="Gene3D" id="3.40.50.300">
    <property type="entry name" value="P-loop containing nucleotide triphosphate hydrolases"/>
    <property type="match status" value="1"/>
</dbReference>
<dbReference type="InterPro" id="IPR027417">
    <property type="entry name" value="P-loop_NTPase"/>
</dbReference>
<dbReference type="GeneID" id="54238041"/>
<accession>Q14QC2</accession>
<dbReference type="EMBL" id="CP046368">
    <property type="protein sequence ID" value="QIA68136.1"/>
    <property type="molecule type" value="Genomic_DNA"/>
</dbReference>
<dbReference type="STRING" id="2133.SCITRI_0080"/>
<dbReference type="EMBL" id="AM285302">
    <property type="protein sequence ID" value="CAK98307.1"/>
    <property type="molecule type" value="Genomic_DNA"/>
</dbReference>